<evidence type="ECO:0000256" key="1">
    <source>
        <dbReference type="ARBA" id="ARBA00010566"/>
    </source>
</evidence>
<dbReference type="InterPro" id="IPR036969">
    <property type="entry name" value="Citrate_synthase_sf"/>
</dbReference>
<dbReference type="PANTHER" id="PTHR11739">
    <property type="entry name" value="CITRATE SYNTHASE"/>
    <property type="match status" value="1"/>
</dbReference>
<evidence type="ECO:0000313" key="7">
    <source>
        <dbReference type="EMBL" id="EMR70107.1"/>
    </source>
</evidence>
<evidence type="ECO:0000256" key="5">
    <source>
        <dbReference type="RuleBase" id="RU000441"/>
    </source>
</evidence>
<dbReference type="AlphaFoldDB" id="M7T0S2"/>
<keyword evidence="2 3" id="KW-0808">Transferase</keyword>
<feature type="compositionally biased region" description="Low complexity" evidence="6">
    <location>
        <begin position="1"/>
        <end position="14"/>
    </location>
</feature>
<dbReference type="SUPFAM" id="SSF48256">
    <property type="entry name" value="Citrate synthase"/>
    <property type="match status" value="1"/>
</dbReference>
<dbReference type="PROSITE" id="PS00480">
    <property type="entry name" value="CITRATE_SYNTHASE"/>
    <property type="match status" value="1"/>
</dbReference>
<feature type="active site" evidence="4">
    <location>
        <position position="352"/>
    </location>
</feature>
<organism evidence="7 8">
    <name type="scientific">Eutypa lata (strain UCR-EL1)</name>
    <name type="common">Grapevine dieback disease fungus</name>
    <name type="synonym">Eutypa armeniacae</name>
    <dbReference type="NCBI Taxonomy" id="1287681"/>
    <lineage>
        <taxon>Eukaryota</taxon>
        <taxon>Fungi</taxon>
        <taxon>Dikarya</taxon>
        <taxon>Ascomycota</taxon>
        <taxon>Pezizomycotina</taxon>
        <taxon>Sordariomycetes</taxon>
        <taxon>Xylariomycetidae</taxon>
        <taxon>Xylariales</taxon>
        <taxon>Diatrypaceae</taxon>
        <taxon>Eutypa</taxon>
    </lineage>
</organism>
<evidence type="ECO:0000256" key="6">
    <source>
        <dbReference type="SAM" id="MobiDB-lite"/>
    </source>
</evidence>
<dbReference type="PIRSF" id="PIRSF001369">
    <property type="entry name" value="Citrate_synth"/>
    <property type="match status" value="1"/>
</dbReference>
<dbReference type="Gene3D" id="1.10.580.10">
    <property type="entry name" value="Citrate Synthase, domain 1"/>
    <property type="match status" value="1"/>
</dbReference>
<dbReference type="InterPro" id="IPR002020">
    <property type="entry name" value="Citrate_synthase"/>
</dbReference>
<dbReference type="InterPro" id="IPR024176">
    <property type="entry name" value="Citrate_synthase_bac-typ"/>
</dbReference>
<dbReference type="eggNOG" id="KOG2617">
    <property type="taxonomic scope" value="Eukaryota"/>
</dbReference>
<name>M7T0S2_EUTLA</name>
<protein>
    <recommendedName>
        <fullName evidence="3 5">Citrate synthase</fullName>
    </recommendedName>
</protein>
<reference evidence="8" key="1">
    <citation type="journal article" date="2013" name="Genome Announc.">
        <title>Draft genome sequence of the grapevine dieback fungus Eutypa lata UCR-EL1.</title>
        <authorList>
            <person name="Blanco-Ulate B."/>
            <person name="Rolshausen P.E."/>
            <person name="Cantu D."/>
        </authorList>
    </citation>
    <scope>NUCLEOTIDE SEQUENCE [LARGE SCALE GENOMIC DNA]</scope>
    <source>
        <strain evidence="8">UCR-EL1</strain>
    </source>
</reference>
<dbReference type="STRING" id="1287681.M7T0S2"/>
<proteinExistence type="inferred from homology"/>
<gene>
    <name evidence="7" type="ORF">UCREL1_2865</name>
</gene>
<dbReference type="GO" id="GO:0006099">
    <property type="term" value="P:tricarboxylic acid cycle"/>
    <property type="evidence" value="ECO:0007669"/>
    <property type="project" value="InterPro"/>
</dbReference>
<feature type="region of interest" description="Disordered" evidence="6">
    <location>
        <begin position="1"/>
        <end position="23"/>
    </location>
</feature>
<dbReference type="GO" id="GO:0046912">
    <property type="term" value="F:acyltransferase activity, acyl groups converted into alkyl on transfer"/>
    <property type="evidence" value="ECO:0007669"/>
    <property type="project" value="InterPro"/>
</dbReference>
<evidence type="ECO:0000313" key="8">
    <source>
        <dbReference type="Proteomes" id="UP000012174"/>
    </source>
</evidence>
<dbReference type="GO" id="GO:0005975">
    <property type="term" value="P:carbohydrate metabolic process"/>
    <property type="evidence" value="ECO:0007669"/>
    <property type="project" value="TreeGrafter"/>
</dbReference>
<dbReference type="Pfam" id="PF00285">
    <property type="entry name" value="Citrate_synt"/>
    <property type="match status" value="1"/>
</dbReference>
<accession>M7T0S2</accession>
<dbReference type="Proteomes" id="UP000012174">
    <property type="component" value="Unassembled WGS sequence"/>
</dbReference>
<dbReference type="GO" id="GO:0005759">
    <property type="term" value="C:mitochondrial matrix"/>
    <property type="evidence" value="ECO:0007669"/>
    <property type="project" value="TreeGrafter"/>
</dbReference>
<evidence type="ECO:0000256" key="3">
    <source>
        <dbReference type="PIRNR" id="PIRNR001369"/>
    </source>
</evidence>
<dbReference type="Gene3D" id="1.10.230.10">
    <property type="entry name" value="Cytochrome P450-Terp, domain 2"/>
    <property type="match status" value="1"/>
</dbReference>
<dbReference type="HOGENOM" id="CLU_025068_0_1_1"/>
<keyword evidence="8" id="KW-1185">Reference proteome</keyword>
<dbReference type="InterPro" id="IPR019810">
    <property type="entry name" value="Citrate_synthase_AS"/>
</dbReference>
<evidence type="ECO:0000256" key="2">
    <source>
        <dbReference type="ARBA" id="ARBA00022679"/>
    </source>
</evidence>
<dbReference type="PANTHER" id="PTHR11739:SF4">
    <property type="entry name" value="CITRATE SYNTHASE, PEROXISOMAL"/>
    <property type="match status" value="1"/>
</dbReference>
<dbReference type="InterPro" id="IPR016142">
    <property type="entry name" value="Citrate_synth-like_lrg_a-sub"/>
</dbReference>
<sequence length="467" mass="51288">MATAAPTATKSTAANNPMTSSQSEINVAVEKRDVLHAVDGRTGLYYSIPINKNAVNAGDFKKIKSPADRKHPAYQNELGLRIYDPGFSNTTVSESKITYIDGIEGTIQYRGYSIHDIFGKKGWIDVSHLLIWGNWPSSAEAKEYQERLNGVPLLDQHVLDVIHSFPKDGVITGMMIAGLSALQSCNLDAVPAYVGDNLYVGHPDRVDKQIIHLLQSFAMITAACYCHSTSREFTQPRQDFSYVENFLLMVGHVDATTGLPSPRHVDALERLWGVVADHEMTCSTAAFLHTASSLPDIISCFITAICAATGPLHGGAISVAHKHIKAIGTVANVPAKIERVKSGKELLYGYGHRVYRTTDPRYTYINQVLDGLTEEVARDPLLQVALALDKAASEDEYFTSRKLFPNADLFAAFAYQALGFPPDFVLPMSCLSRLQGFAAHWKEGLQGKPKIWRPGQIYTGDLEKTMG</sequence>
<dbReference type="PRINTS" id="PR00143">
    <property type="entry name" value="CITRTSNTHASE"/>
</dbReference>
<dbReference type="InterPro" id="IPR016143">
    <property type="entry name" value="Citrate_synth-like_sm_a-sub"/>
</dbReference>
<dbReference type="EMBL" id="KB705966">
    <property type="protein sequence ID" value="EMR70107.1"/>
    <property type="molecule type" value="Genomic_DNA"/>
</dbReference>
<dbReference type="KEGG" id="ela:UCREL1_2865"/>
<evidence type="ECO:0000256" key="4">
    <source>
        <dbReference type="PIRSR" id="PIRSR001369-1"/>
    </source>
</evidence>
<feature type="active site" evidence="4">
    <location>
        <position position="408"/>
    </location>
</feature>
<dbReference type="OrthoDB" id="435022at2759"/>
<comment type="similarity">
    <text evidence="1 3 5">Belongs to the citrate synthase family.</text>
</comment>